<protein>
    <submittedName>
        <fullName evidence="1">Uncharacterized protein</fullName>
    </submittedName>
</protein>
<dbReference type="InParanoid" id="C7PXB6"/>
<dbReference type="AlphaFoldDB" id="C7PXB6"/>
<keyword evidence="2" id="KW-1185">Reference proteome</keyword>
<sequence length="229" mass="24877">MRDRDTLGRMFLPEFRYAHYVSKDVENGEAMKLRRSVAVLVAACGFSLASIAGAAAQVATPSTTPVALSHVLRGEEQLSLQQLLDIASHKVRGTYPNATLMLADGASPTGSTRNMDEVTDWRLIYNTNDAGSPVKSLELYATLEGEISHPVLRDQPWGGTVSIPNQVGISPDLAYSILMDAGHNDPYQYVSLVKPLIANPHLQYHFSNIRGGCDGYAVNVDDYAVNPIC</sequence>
<evidence type="ECO:0000313" key="1">
    <source>
        <dbReference type="EMBL" id="ACU69467.1"/>
    </source>
</evidence>
<dbReference type="Proteomes" id="UP000000851">
    <property type="component" value="Chromosome"/>
</dbReference>
<evidence type="ECO:0000313" key="2">
    <source>
        <dbReference type="Proteomes" id="UP000000851"/>
    </source>
</evidence>
<accession>C7PXB6</accession>
<dbReference type="KEGG" id="cai:Caci_0524"/>
<dbReference type="HOGENOM" id="CLU_1208028_0_0_11"/>
<name>C7PXB6_CATAD</name>
<reference evidence="1 2" key="1">
    <citation type="journal article" date="2009" name="Stand. Genomic Sci.">
        <title>Complete genome sequence of Catenulispora acidiphila type strain (ID 139908).</title>
        <authorList>
            <person name="Copeland A."/>
            <person name="Lapidus A."/>
            <person name="Glavina Del Rio T."/>
            <person name="Nolan M."/>
            <person name="Lucas S."/>
            <person name="Chen F."/>
            <person name="Tice H."/>
            <person name="Cheng J.F."/>
            <person name="Bruce D."/>
            <person name="Goodwin L."/>
            <person name="Pitluck S."/>
            <person name="Mikhailova N."/>
            <person name="Pati A."/>
            <person name="Ivanova N."/>
            <person name="Mavromatis K."/>
            <person name="Chen A."/>
            <person name="Palaniappan K."/>
            <person name="Chain P."/>
            <person name="Land M."/>
            <person name="Hauser L."/>
            <person name="Chang Y.J."/>
            <person name="Jeffries C.D."/>
            <person name="Chertkov O."/>
            <person name="Brettin T."/>
            <person name="Detter J.C."/>
            <person name="Han C."/>
            <person name="Ali Z."/>
            <person name="Tindall B.J."/>
            <person name="Goker M."/>
            <person name="Bristow J."/>
            <person name="Eisen J.A."/>
            <person name="Markowitz V."/>
            <person name="Hugenholtz P."/>
            <person name="Kyrpides N.C."/>
            <person name="Klenk H.P."/>
        </authorList>
    </citation>
    <scope>NUCLEOTIDE SEQUENCE [LARGE SCALE GENOMIC DNA]</scope>
    <source>
        <strain evidence="2">DSM 44928 / JCM 14897 / NBRC 102108 / NRRL B-24433 / ID139908</strain>
    </source>
</reference>
<dbReference type="EMBL" id="CP001700">
    <property type="protein sequence ID" value="ACU69467.1"/>
    <property type="molecule type" value="Genomic_DNA"/>
</dbReference>
<organism evidence="1 2">
    <name type="scientific">Catenulispora acidiphila (strain DSM 44928 / JCM 14897 / NBRC 102108 / NRRL B-24433 / ID139908)</name>
    <dbReference type="NCBI Taxonomy" id="479433"/>
    <lineage>
        <taxon>Bacteria</taxon>
        <taxon>Bacillati</taxon>
        <taxon>Actinomycetota</taxon>
        <taxon>Actinomycetes</taxon>
        <taxon>Catenulisporales</taxon>
        <taxon>Catenulisporaceae</taxon>
        <taxon>Catenulispora</taxon>
    </lineage>
</organism>
<proteinExistence type="predicted"/>
<dbReference type="eggNOG" id="ENOG5033TVC">
    <property type="taxonomic scope" value="Bacteria"/>
</dbReference>
<gene>
    <name evidence="1" type="ordered locus">Caci_0524</name>
</gene>